<dbReference type="PROSITE" id="PS00585">
    <property type="entry name" value="RIBOSOMAL_S5"/>
    <property type="match status" value="1"/>
</dbReference>
<evidence type="ECO:0000256" key="6">
    <source>
        <dbReference type="ARBA" id="ARBA00035255"/>
    </source>
</evidence>
<dbReference type="Pfam" id="PF03719">
    <property type="entry name" value="Ribosomal_S5_C"/>
    <property type="match status" value="1"/>
</dbReference>
<feature type="domain" description="S5 DRBM" evidence="11">
    <location>
        <begin position="19"/>
        <end position="82"/>
    </location>
</feature>
<dbReference type="PROSITE" id="PS50881">
    <property type="entry name" value="S5_DSRBD"/>
    <property type="match status" value="1"/>
</dbReference>
<dbReference type="Gene3D" id="3.30.230.10">
    <property type="match status" value="1"/>
</dbReference>
<dbReference type="Gene3D" id="3.30.160.20">
    <property type="match status" value="1"/>
</dbReference>
<name>A0A1G2HFS2_9BACT</name>
<dbReference type="GO" id="GO:1990904">
    <property type="term" value="C:ribonucleoprotein complex"/>
    <property type="evidence" value="ECO:0007669"/>
    <property type="project" value="UniProtKB-UniRule"/>
</dbReference>
<dbReference type="GO" id="GO:0005737">
    <property type="term" value="C:cytoplasm"/>
    <property type="evidence" value="ECO:0007669"/>
    <property type="project" value="UniProtKB-ARBA"/>
</dbReference>
<accession>A0A1G2HFS2</accession>
<dbReference type="PANTHER" id="PTHR48432">
    <property type="entry name" value="S5 DRBM DOMAIN-CONTAINING PROTEIN"/>
    <property type="match status" value="1"/>
</dbReference>
<dbReference type="FunFam" id="3.30.230.10:FF:000002">
    <property type="entry name" value="30S ribosomal protein S5"/>
    <property type="match status" value="1"/>
</dbReference>
<feature type="compositionally biased region" description="Basic and acidic residues" evidence="10">
    <location>
        <begin position="161"/>
        <end position="185"/>
    </location>
</feature>
<dbReference type="GO" id="GO:0005840">
    <property type="term" value="C:ribosome"/>
    <property type="evidence" value="ECO:0007669"/>
    <property type="project" value="UniProtKB-KW"/>
</dbReference>
<evidence type="ECO:0000256" key="8">
    <source>
        <dbReference type="PROSITE-ProRule" id="PRU00268"/>
    </source>
</evidence>
<reference evidence="12 13" key="1">
    <citation type="journal article" date="2016" name="Nat. Commun.">
        <title>Thousands of microbial genomes shed light on interconnected biogeochemical processes in an aquifer system.</title>
        <authorList>
            <person name="Anantharaman K."/>
            <person name="Brown C.T."/>
            <person name="Hug L.A."/>
            <person name="Sharon I."/>
            <person name="Castelle C.J."/>
            <person name="Probst A.J."/>
            <person name="Thomas B.C."/>
            <person name="Singh A."/>
            <person name="Wilkins M.J."/>
            <person name="Karaoz U."/>
            <person name="Brodie E.L."/>
            <person name="Williams K.H."/>
            <person name="Hubbard S.S."/>
            <person name="Banfield J.F."/>
        </authorList>
    </citation>
    <scope>NUCLEOTIDE SEQUENCE [LARGE SCALE GENOMIC DNA]</scope>
</reference>
<evidence type="ECO:0000256" key="2">
    <source>
        <dbReference type="ARBA" id="ARBA00022730"/>
    </source>
</evidence>
<dbReference type="GO" id="GO:0019843">
    <property type="term" value="F:rRNA binding"/>
    <property type="evidence" value="ECO:0007669"/>
    <property type="project" value="UniProtKB-KW"/>
</dbReference>
<dbReference type="GO" id="GO:0006412">
    <property type="term" value="P:translation"/>
    <property type="evidence" value="ECO:0007669"/>
    <property type="project" value="InterPro"/>
</dbReference>
<evidence type="ECO:0000256" key="4">
    <source>
        <dbReference type="ARBA" id="ARBA00022980"/>
    </source>
</evidence>
<evidence type="ECO:0000313" key="12">
    <source>
        <dbReference type="EMBL" id="OGZ61347.1"/>
    </source>
</evidence>
<feature type="region of interest" description="Disordered" evidence="10">
    <location>
        <begin position="160"/>
        <end position="206"/>
    </location>
</feature>
<dbReference type="PANTHER" id="PTHR48432:SF1">
    <property type="entry name" value="S5 DRBM DOMAIN-CONTAINING PROTEIN"/>
    <property type="match status" value="1"/>
</dbReference>
<evidence type="ECO:0000259" key="11">
    <source>
        <dbReference type="PROSITE" id="PS50881"/>
    </source>
</evidence>
<comment type="similarity">
    <text evidence="1 9">Belongs to the universal ribosomal protein uS5 family.</text>
</comment>
<dbReference type="InterPro" id="IPR018192">
    <property type="entry name" value="Ribosomal_uS5_N_CS"/>
</dbReference>
<evidence type="ECO:0000256" key="3">
    <source>
        <dbReference type="ARBA" id="ARBA00022884"/>
    </source>
</evidence>
<dbReference type="SUPFAM" id="SSF54211">
    <property type="entry name" value="Ribosomal protein S5 domain 2-like"/>
    <property type="match status" value="1"/>
</dbReference>
<evidence type="ECO:0000256" key="1">
    <source>
        <dbReference type="ARBA" id="ARBA00008945"/>
    </source>
</evidence>
<dbReference type="InterPro" id="IPR005324">
    <property type="entry name" value="Ribosomal_uS5_C"/>
</dbReference>
<dbReference type="EMBL" id="MHOI01000018">
    <property type="protein sequence ID" value="OGZ61347.1"/>
    <property type="molecule type" value="Genomic_DNA"/>
</dbReference>
<gene>
    <name evidence="12" type="ORF">A2932_02475</name>
</gene>
<dbReference type="AlphaFoldDB" id="A0A1G2HFS2"/>
<keyword evidence="4 8" id="KW-0689">Ribosomal protein</keyword>
<evidence type="ECO:0000313" key="13">
    <source>
        <dbReference type="Proteomes" id="UP000179153"/>
    </source>
</evidence>
<dbReference type="GO" id="GO:0003735">
    <property type="term" value="F:structural constituent of ribosome"/>
    <property type="evidence" value="ECO:0007669"/>
    <property type="project" value="UniProtKB-UniRule"/>
</dbReference>
<dbReference type="InterPro" id="IPR000851">
    <property type="entry name" value="Ribosomal_uS5"/>
</dbReference>
<protein>
    <recommendedName>
        <fullName evidence="6">Small ribosomal subunit protein uS5</fullName>
    </recommendedName>
    <alternativeName>
        <fullName evidence="7">30S ribosomal protein S5</fullName>
    </alternativeName>
</protein>
<keyword evidence="3" id="KW-0694">RNA-binding</keyword>
<keyword evidence="5 8" id="KW-0687">Ribonucleoprotein</keyword>
<evidence type="ECO:0000256" key="7">
    <source>
        <dbReference type="ARBA" id="ARBA00035519"/>
    </source>
</evidence>
<keyword evidence="2" id="KW-0699">rRNA-binding</keyword>
<evidence type="ECO:0000256" key="10">
    <source>
        <dbReference type="SAM" id="MobiDB-lite"/>
    </source>
</evidence>
<proteinExistence type="inferred from homology"/>
<evidence type="ECO:0000256" key="5">
    <source>
        <dbReference type="ARBA" id="ARBA00023274"/>
    </source>
</evidence>
<sequence length="206" mass="22420">MQTRGRGARPPRPQAPQEFEQRVLDVARTARVTAGGRRFNFRATTVIGDRKGRVGIGIGKGRDVSLAIEKSVRAARKHLIHAPITPDGTIPYEVTGKQTSAIVFLKPAREGRGIVAGGAVRAVADLAGYKNLSGKVIGRSTNKMNNAQAAINALKKVRYISPKEDKNQKEQVKNEEEKSETEGEKKVKKTAAKKDKKKTAAKKLKS</sequence>
<dbReference type="InterPro" id="IPR013810">
    <property type="entry name" value="Ribosomal_uS5_N"/>
</dbReference>
<feature type="compositionally biased region" description="Basic residues" evidence="10">
    <location>
        <begin position="186"/>
        <end position="206"/>
    </location>
</feature>
<dbReference type="InterPro" id="IPR014721">
    <property type="entry name" value="Ribsml_uS5_D2-typ_fold_subgr"/>
</dbReference>
<organism evidence="12 13">
    <name type="scientific">Candidatus Spechtbacteria bacterium RIFCSPLOWO2_01_FULL_46_10</name>
    <dbReference type="NCBI Taxonomy" id="1802163"/>
    <lineage>
        <taxon>Bacteria</taxon>
        <taxon>Candidatus Spechtiibacteriota</taxon>
    </lineage>
</organism>
<dbReference type="Pfam" id="PF00333">
    <property type="entry name" value="Ribosomal_S5"/>
    <property type="match status" value="1"/>
</dbReference>
<dbReference type="STRING" id="1802163.A2932_02475"/>
<comment type="caution">
    <text evidence="12">The sequence shown here is derived from an EMBL/GenBank/DDBJ whole genome shotgun (WGS) entry which is preliminary data.</text>
</comment>
<evidence type="ECO:0000256" key="9">
    <source>
        <dbReference type="RuleBase" id="RU003823"/>
    </source>
</evidence>
<dbReference type="InterPro" id="IPR020568">
    <property type="entry name" value="Ribosomal_Su5_D2-typ_SF"/>
</dbReference>
<dbReference type="SUPFAM" id="SSF54768">
    <property type="entry name" value="dsRNA-binding domain-like"/>
    <property type="match status" value="1"/>
</dbReference>
<dbReference type="Proteomes" id="UP000179153">
    <property type="component" value="Unassembled WGS sequence"/>
</dbReference>